<dbReference type="OrthoDB" id="10271914at2759"/>
<dbReference type="Proteomes" id="UP000434276">
    <property type="component" value="Unassembled WGS sequence"/>
</dbReference>
<dbReference type="KEGG" id="ath:AT1G21738"/>
<dbReference type="EMBL" id="CACSHJ010000087">
    <property type="protein sequence ID" value="CAA0230028.1"/>
    <property type="molecule type" value="Genomic_DNA"/>
</dbReference>
<evidence type="ECO:0000313" key="2">
    <source>
        <dbReference type="EMBL" id="CAA0230028.1"/>
    </source>
</evidence>
<reference evidence="3 4" key="1">
    <citation type="submission" date="2019-11" db="EMBL/GenBank/DDBJ databases">
        <authorList>
            <person name="Jiao W.-B."/>
            <person name="Schneeberger K."/>
        </authorList>
    </citation>
    <scope>NUCLEOTIDE SEQUENCE [LARGE SCALE GENOMIC DNA]</scope>
    <source>
        <strain evidence="4">cv. An-1</strain>
        <strain evidence="5">cv. C24</strain>
    </source>
</reference>
<evidence type="ECO:0000313" key="4">
    <source>
        <dbReference type="Proteomes" id="UP000426265"/>
    </source>
</evidence>
<dbReference type="Proteomes" id="UP000426265">
    <property type="component" value="Unassembled WGS sequence"/>
</dbReference>
<sequence length="30" mass="3577">MCVRKLGIWAKLKCKLENGEEESVRDEKQR</sequence>
<proteinExistence type="predicted"/>
<dbReference type="GeneID" id="28717259"/>
<dbReference type="AlphaFoldDB" id="A0A654EBX4"/>
<evidence type="ECO:0000313" key="5">
    <source>
        <dbReference type="Proteomes" id="UP000434276"/>
    </source>
</evidence>
<dbReference type="Araport" id="AT1G21738"/>
<gene>
    <name evidence="1" type="ordered locus">At1g21738</name>
    <name evidence="3" type="ORF">AN1_LOCUS2313</name>
    <name evidence="2" type="ORF">C24_LOCUS2225</name>
</gene>
<evidence type="ECO:0000313" key="3">
    <source>
        <dbReference type="EMBL" id="VYS46819.1"/>
    </source>
</evidence>
<protein>
    <submittedName>
        <fullName evidence="3">Uncharacterized protein</fullName>
    </submittedName>
</protein>
<organism evidence="3 4">
    <name type="scientific">Arabidopsis thaliana</name>
    <name type="common">Mouse-ear cress</name>
    <dbReference type="NCBI Taxonomy" id="3702"/>
    <lineage>
        <taxon>Eukaryota</taxon>
        <taxon>Viridiplantae</taxon>
        <taxon>Streptophyta</taxon>
        <taxon>Embryophyta</taxon>
        <taxon>Tracheophyta</taxon>
        <taxon>Spermatophyta</taxon>
        <taxon>Magnoliopsida</taxon>
        <taxon>eudicotyledons</taxon>
        <taxon>Gunneridae</taxon>
        <taxon>Pentapetalae</taxon>
        <taxon>rosids</taxon>
        <taxon>malvids</taxon>
        <taxon>Brassicales</taxon>
        <taxon>Brassicaceae</taxon>
        <taxon>Camelineae</taxon>
        <taxon>Arabidopsis</taxon>
    </lineage>
</organism>
<dbReference type="EMBL" id="CACRSJ010000104">
    <property type="protein sequence ID" value="VYS46819.1"/>
    <property type="molecule type" value="Genomic_DNA"/>
</dbReference>
<name>A0A654EBX4_ARATH</name>
<dbReference type="RefSeq" id="NP_001319059.1">
    <property type="nucleotide sequence ID" value="NM_001332526.1"/>
</dbReference>
<evidence type="ECO:0000313" key="1">
    <source>
        <dbReference type="Araport" id="AT1G21738"/>
    </source>
</evidence>
<accession>A0A654EBX4</accession>